<keyword evidence="9" id="KW-1185">Reference proteome</keyword>
<keyword evidence="5" id="KW-0206">Cytoskeleton</keyword>
<comment type="similarity">
    <text evidence="2">Belongs to the CKAP2 family.</text>
</comment>
<evidence type="ECO:0000313" key="9">
    <source>
        <dbReference type="Proteomes" id="UP000242450"/>
    </source>
</evidence>
<evidence type="ECO:0000313" key="8">
    <source>
        <dbReference type="EMBL" id="OWK17862.1"/>
    </source>
</evidence>
<dbReference type="InterPro" id="IPR029197">
    <property type="entry name" value="CKAP2_C"/>
</dbReference>
<name>A0A212DI65_CEREH</name>
<dbReference type="AlphaFoldDB" id="A0A212DI65"/>
<proteinExistence type="inferred from homology"/>
<dbReference type="Proteomes" id="UP000242450">
    <property type="component" value="Chromosome 1"/>
</dbReference>
<evidence type="ECO:0000256" key="5">
    <source>
        <dbReference type="ARBA" id="ARBA00023212"/>
    </source>
</evidence>
<comment type="subcellular location">
    <subcellularLocation>
        <location evidence="1">Cytoplasm</location>
        <location evidence="1">Cytoskeleton</location>
    </subcellularLocation>
</comment>
<gene>
    <name evidence="8" type="ORF">Celaphus_00009173</name>
</gene>
<dbReference type="InterPro" id="IPR026165">
    <property type="entry name" value="CKAP2_fam"/>
</dbReference>
<dbReference type="PANTHER" id="PTHR16076">
    <property type="entry name" value="CYTOSKELETON ASSOCIATED PROTEIN 2-RELATED"/>
    <property type="match status" value="1"/>
</dbReference>
<feature type="region of interest" description="Disordered" evidence="6">
    <location>
        <begin position="83"/>
        <end position="114"/>
    </location>
</feature>
<accession>A0A212DI65</accession>
<dbReference type="GO" id="GO:0007026">
    <property type="term" value="P:negative regulation of microtubule depolymerization"/>
    <property type="evidence" value="ECO:0007669"/>
    <property type="project" value="TreeGrafter"/>
</dbReference>
<dbReference type="Pfam" id="PF15297">
    <property type="entry name" value="CKAP2_C"/>
    <property type="match status" value="1"/>
</dbReference>
<evidence type="ECO:0000256" key="6">
    <source>
        <dbReference type="SAM" id="MobiDB-lite"/>
    </source>
</evidence>
<evidence type="ECO:0000259" key="7">
    <source>
        <dbReference type="Pfam" id="PF15297"/>
    </source>
</evidence>
<evidence type="ECO:0000256" key="1">
    <source>
        <dbReference type="ARBA" id="ARBA00004245"/>
    </source>
</evidence>
<reference evidence="8 9" key="1">
    <citation type="journal article" date="2018" name="Mol. Genet. Genomics">
        <title>The red deer Cervus elaphus genome CerEla1.0: sequencing, annotating, genes, and chromosomes.</title>
        <authorList>
            <person name="Bana N.A."/>
            <person name="Nyiri A."/>
            <person name="Nagy J."/>
            <person name="Frank K."/>
            <person name="Nagy T."/>
            <person name="Steger V."/>
            <person name="Schiller M."/>
            <person name="Lakatos P."/>
            <person name="Sugar L."/>
            <person name="Horn P."/>
            <person name="Barta E."/>
            <person name="Orosz L."/>
        </authorList>
    </citation>
    <scope>NUCLEOTIDE SEQUENCE [LARGE SCALE GENOMIC DNA]</scope>
    <source>
        <strain evidence="8">Hungarian</strain>
    </source>
</reference>
<feature type="domain" description="Cytoskeleton-associated protein 2 C-terminal" evidence="7">
    <location>
        <begin position="12"/>
        <end position="126"/>
    </location>
</feature>
<dbReference type="PANTHER" id="PTHR16076:SF8">
    <property type="entry name" value="CYTOSKELETON-ASSOCIATED PROTEIN 2"/>
    <property type="match status" value="1"/>
</dbReference>
<sequence length="137" mass="15613">MKKKLFTEKTDVKKKLVKYWICLTCTKTTQVLLKILSQSEKAILAGAQPIGEMQHAIVDILTIKSQKQVQEAIIDDVDVDLGSEKPEMENKHPRNVVFQDCEKDQDDKYPTNDVQTPNTDIRAECLNLCLLLHTCKV</sequence>
<evidence type="ECO:0000256" key="2">
    <source>
        <dbReference type="ARBA" id="ARBA00009468"/>
    </source>
</evidence>
<organism evidence="8 9">
    <name type="scientific">Cervus elaphus hippelaphus</name>
    <name type="common">European red deer</name>
    <dbReference type="NCBI Taxonomy" id="46360"/>
    <lineage>
        <taxon>Eukaryota</taxon>
        <taxon>Metazoa</taxon>
        <taxon>Chordata</taxon>
        <taxon>Craniata</taxon>
        <taxon>Vertebrata</taxon>
        <taxon>Euteleostomi</taxon>
        <taxon>Mammalia</taxon>
        <taxon>Eutheria</taxon>
        <taxon>Laurasiatheria</taxon>
        <taxon>Artiodactyla</taxon>
        <taxon>Ruminantia</taxon>
        <taxon>Pecora</taxon>
        <taxon>Cervidae</taxon>
        <taxon>Cervinae</taxon>
        <taxon>Cervus</taxon>
    </lineage>
</organism>
<dbReference type="GO" id="GO:0015630">
    <property type="term" value="C:microtubule cytoskeleton"/>
    <property type="evidence" value="ECO:0007669"/>
    <property type="project" value="TreeGrafter"/>
</dbReference>
<evidence type="ECO:0000256" key="4">
    <source>
        <dbReference type="ARBA" id="ARBA00022553"/>
    </source>
</evidence>
<keyword evidence="4" id="KW-0597">Phosphoprotein</keyword>
<keyword evidence="3" id="KW-0963">Cytoplasm</keyword>
<feature type="compositionally biased region" description="Basic and acidic residues" evidence="6">
    <location>
        <begin position="83"/>
        <end position="92"/>
    </location>
</feature>
<dbReference type="OrthoDB" id="9945093at2759"/>
<evidence type="ECO:0000256" key="3">
    <source>
        <dbReference type="ARBA" id="ARBA00022490"/>
    </source>
</evidence>
<comment type="caution">
    <text evidence="8">The sequence shown here is derived from an EMBL/GenBank/DDBJ whole genome shotgun (WGS) entry which is preliminary data.</text>
</comment>
<feature type="compositionally biased region" description="Basic and acidic residues" evidence="6">
    <location>
        <begin position="100"/>
        <end position="110"/>
    </location>
</feature>
<protein>
    <recommendedName>
        <fullName evidence="7">Cytoskeleton-associated protein 2 C-terminal domain-containing protein</fullName>
    </recommendedName>
</protein>
<dbReference type="EMBL" id="MKHE01000001">
    <property type="protein sequence ID" value="OWK17862.1"/>
    <property type="molecule type" value="Genomic_DNA"/>
</dbReference>